<protein>
    <recommendedName>
        <fullName evidence="4">Septum formation-related domain-containing protein</fullName>
    </recommendedName>
</protein>
<proteinExistence type="predicted"/>
<feature type="chain" id="PRO_5046658775" description="Septum formation-related domain-containing protein" evidence="1">
    <location>
        <begin position="23"/>
        <end position="144"/>
    </location>
</feature>
<evidence type="ECO:0000313" key="3">
    <source>
        <dbReference type="Proteomes" id="UP001041814"/>
    </source>
</evidence>
<keyword evidence="1" id="KW-0732">Signal</keyword>
<accession>A0ABS1DNE2</accession>
<dbReference type="EMBL" id="NRRU01000004">
    <property type="protein sequence ID" value="MBK1711523.1"/>
    <property type="molecule type" value="Genomic_DNA"/>
</dbReference>
<sequence length="144" mass="15241">MNKAFSFALVTALAVASSHVAAQGPAQAVQRVTAQCTTDATGGDGVRHDCDSAPTVITAPEGFVFIKDGPKGLAGGKTSENGSEHECRYDWSDFVEVVPGYGITQPRTFTLQAHARSPHGHFSGRGWVVCEYHLTLSALPRAIN</sequence>
<comment type="caution">
    <text evidence="2">The sequence shown here is derived from an EMBL/GenBank/DDBJ whole genome shotgun (WGS) entry which is preliminary data.</text>
</comment>
<feature type="signal peptide" evidence="1">
    <location>
        <begin position="1"/>
        <end position="22"/>
    </location>
</feature>
<reference evidence="2" key="1">
    <citation type="submission" date="2017-08" db="EMBL/GenBank/DDBJ databases">
        <authorList>
            <person name="Imhoff J.F."/>
            <person name="Rahn T."/>
            <person name="Kuenzel S."/>
            <person name="Neulinger S.C."/>
        </authorList>
    </citation>
    <scope>NUCLEOTIDE SEQUENCE</scope>
    <source>
        <strain evidence="2">IM 151</strain>
    </source>
</reference>
<dbReference type="RefSeq" id="WP_200225279.1">
    <property type="nucleotide sequence ID" value="NZ_NRRT01000001.1"/>
</dbReference>
<evidence type="ECO:0000256" key="1">
    <source>
        <dbReference type="SAM" id="SignalP"/>
    </source>
</evidence>
<organism evidence="2 3">
    <name type="scientific">Rubrivivax gelatinosus</name>
    <name type="common">Rhodocyclus gelatinosus</name>
    <name type="synonym">Rhodopseudomonas gelatinosa</name>
    <dbReference type="NCBI Taxonomy" id="28068"/>
    <lineage>
        <taxon>Bacteria</taxon>
        <taxon>Pseudomonadati</taxon>
        <taxon>Pseudomonadota</taxon>
        <taxon>Betaproteobacteria</taxon>
        <taxon>Burkholderiales</taxon>
        <taxon>Sphaerotilaceae</taxon>
        <taxon>Rubrivivax</taxon>
    </lineage>
</organism>
<gene>
    <name evidence="2" type="ORF">CKO43_01860</name>
</gene>
<reference evidence="2" key="2">
    <citation type="journal article" date="2020" name="Microorganisms">
        <title>Osmotic Adaptation and Compatible Solute Biosynthesis of Phototrophic Bacteria as Revealed from Genome Analyses.</title>
        <authorList>
            <person name="Imhoff J.F."/>
            <person name="Rahn T."/>
            <person name="Kunzel S."/>
            <person name="Keller A."/>
            <person name="Neulinger S.C."/>
        </authorList>
    </citation>
    <scope>NUCLEOTIDE SEQUENCE</scope>
    <source>
        <strain evidence="2">IM 151</strain>
    </source>
</reference>
<name>A0ABS1DNE2_RUBGE</name>
<keyword evidence="3" id="KW-1185">Reference proteome</keyword>
<dbReference type="Proteomes" id="UP001041814">
    <property type="component" value="Unassembled WGS sequence"/>
</dbReference>
<evidence type="ECO:0008006" key="4">
    <source>
        <dbReference type="Google" id="ProtNLM"/>
    </source>
</evidence>
<evidence type="ECO:0000313" key="2">
    <source>
        <dbReference type="EMBL" id="MBK1711523.1"/>
    </source>
</evidence>